<dbReference type="Gene3D" id="3.30.310.210">
    <property type="match status" value="1"/>
</dbReference>
<keyword evidence="6 7" id="KW-0694">RNA-binding</keyword>
<keyword evidence="3" id="KW-0677">Repeat</keyword>
<dbReference type="AlphaFoldDB" id="A0A6H5IF60"/>
<evidence type="ECO:0000256" key="4">
    <source>
        <dbReference type="ARBA" id="ARBA00022816"/>
    </source>
</evidence>
<evidence type="ECO:0000256" key="2">
    <source>
        <dbReference type="ARBA" id="ARBA00022448"/>
    </source>
</evidence>
<protein>
    <recommendedName>
        <fullName evidence="9">RRM domain-containing protein</fullName>
    </recommendedName>
</protein>
<reference evidence="10 11" key="1">
    <citation type="submission" date="2020-02" db="EMBL/GenBank/DDBJ databases">
        <authorList>
            <person name="Ferguson B K."/>
        </authorList>
    </citation>
    <scope>NUCLEOTIDE SEQUENCE [LARGE SCALE GENOMIC DNA]</scope>
</reference>
<comment type="similarity">
    <text evidence="1">Belongs to the RRM IMP/VICKZ family.</text>
</comment>
<feature type="compositionally biased region" description="Low complexity" evidence="8">
    <location>
        <begin position="126"/>
        <end position="148"/>
    </location>
</feature>
<evidence type="ECO:0000256" key="6">
    <source>
        <dbReference type="ARBA" id="ARBA00022884"/>
    </source>
</evidence>
<keyword evidence="5" id="KW-0810">Translation regulation</keyword>
<dbReference type="SUPFAM" id="SSF54791">
    <property type="entry name" value="Eukaryotic type KH-domain (KH-domain type I)"/>
    <property type="match status" value="4"/>
</dbReference>
<proteinExistence type="inferred from homology"/>
<feature type="region of interest" description="Disordered" evidence="8">
    <location>
        <begin position="720"/>
        <end position="743"/>
    </location>
</feature>
<dbReference type="EMBL" id="CADCXV010000794">
    <property type="protein sequence ID" value="CAB0035530.1"/>
    <property type="molecule type" value="Genomic_DNA"/>
</dbReference>
<dbReference type="PANTHER" id="PTHR10288">
    <property type="entry name" value="KH DOMAIN CONTAINING RNA BINDING PROTEIN"/>
    <property type="match status" value="1"/>
</dbReference>
<evidence type="ECO:0000313" key="10">
    <source>
        <dbReference type="EMBL" id="CAB0035530.1"/>
    </source>
</evidence>
<dbReference type="SMART" id="SM00322">
    <property type="entry name" value="KH"/>
    <property type="match status" value="4"/>
</dbReference>
<dbReference type="Pfam" id="PF00013">
    <property type="entry name" value="KH_1"/>
    <property type="match status" value="4"/>
</dbReference>
<dbReference type="InterPro" id="IPR012677">
    <property type="entry name" value="Nucleotide-bd_a/b_plait_sf"/>
</dbReference>
<dbReference type="Pfam" id="PF00076">
    <property type="entry name" value="RRM_1"/>
    <property type="match status" value="2"/>
</dbReference>
<dbReference type="Proteomes" id="UP000479190">
    <property type="component" value="Unassembled WGS sequence"/>
</dbReference>
<dbReference type="InterPro" id="IPR004088">
    <property type="entry name" value="KH_dom_type_1"/>
</dbReference>
<feature type="domain" description="RRM" evidence="9">
    <location>
        <begin position="646"/>
        <end position="722"/>
    </location>
</feature>
<dbReference type="InterPro" id="IPR035979">
    <property type="entry name" value="RBD_domain_sf"/>
</dbReference>
<dbReference type="CDD" id="cd22401">
    <property type="entry name" value="KH-I_IGF2BP_rpt2"/>
    <property type="match status" value="1"/>
</dbReference>
<dbReference type="InterPro" id="IPR036612">
    <property type="entry name" value="KH_dom_type_1_sf"/>
</dbReference>
<keyword evidence="4" id="KW-0509">mRNA transport</keyword>
<dbReference type="CDD" id="cd12358">
    <property type="entry name" value="RRM1_VICKZ"/>
    <property type="match status" value="1"/>
</dbReference>
<dbReference type="OrthoDB" id="752362at2759"/>
<evidence type="ECO:0000256" key="5">
    <source>
        <dbReference type="ARBA" id="ARBA00022845"/>
    </source>
</evidence>
<keyword evidence="2" id="KW-0813">Transport</keyword>
<dbReference type="CDD" id="cd22402">
    <property type="entry name" value="KH-I_IGF2BP_rpt3"/>
    <property type="match status" value="1"/>
</dbReference>
<feature type="region of interest" description="Disordered" evidence="8">
    <location>
        <begin position="69"/>
        <end position="149"/>
    </location>
</feature>
<dbReference type="SUPFAM" id="SSF54928">
    <property type="entry name" value="RNA-binding domain, RBD"/>
    <property type="match status" value="2"/>
</dbReference>
<evidence type="ECO:0000259" key="9">
    <source>
        <dbReference type="PROSITE" id="PS50102"/>
    </source>
</evidence>
<evidence type="ECO:0000256" key="1">
    <source>
        <dbReference type="ARBA" id="ARBA00009094"/>
    </source>
</evidence>
<dbReference type="InterPro" id="IPR000504">
    <property type="entry name" value="RRM_dom"/>
</dbReference>
<gene>
    <name evidence="10" type="ORF">TBRA_LOCUS7422</name>
</gene>
<dbReference type="CDD" id="cd22403">
    <property type="entry name" value="KH-I_IGF2BP_rpt4"/>
    <property type="match status" value="1"/>
</dbReference>
<feature type="region of interest" description="Disordered" evidence="8">
    <location>
        <begin position="1128"/>
        <end position="1202"/>
    </location>
</feature>
<evidence type="ECO:0000313" key="11">
    <source>
        <dbReference type="Proteomes" id="UP000479190"/>
    </source>
</evidence>
<dbReference type="Gene3D" id="3.30.70.330">
    <property type="match status" value="2"/>
</dbReference>
<evidence type="ECO:0000256" key="8">
    <source>
        <dbReference type="SAM" id="MobiDB-lite"/>
    </source>
</evidence>
<organism evidence="10 11">
    <name type="scientific">Trichogramma brassicae</name>
    <dbReference type="NCBI Taxonomy" id="86971"/>
    <lineage>
        <taxon>Eukaryota</taxon>
        <taxon>Metazoa</taxon>
        <taxon>Ecdysozoa</taxon>
        <taxon>Arthropoda</taxon>
        <taxon>Hexapoda</taxon>
        <taxon>Insecta</taxon>
        <taxon>Pterygota</taxon>
        <taxon>Neoptera</taxon>
        <taxon>Endopterygota</taxon>
        <taxon>Hymenoptera</taxon>
        <taxon>Apocrita</taxon>
        <taxon>Proctotrupomorpha</taxon>
        <taxon>Chalcidoidea</taxon>
        <taxon>Trichogrammatidae</taxon>
        <taxon>Trichogramma</taxon>
    </lineage>
</organism>
<feature type="compositionally biased region" description="Low complexity" evidence="8">
    <location>
        <begin position="1176"/>
        <end position="1202"/>
    </location>
</feature>
<dbReference type="PROSITE" id="PS50084">
    <property type="entry name" value="KH_TYPE_1"/>
    <property type="match status" value="4"/>
</dbReference>
<dbReference type="Gene3D" id="3.30.1370.10">
    <property type="entry name" value="K Homology domain, type 1"/>
    <property type="match status" value="2"/>
</dbReference>
<dbReference type="PROSITE" id="PS50102">
    <property type="entry name" value="RRM"/>
    <property type="match status" value="2"/>
</dbReference>
<evidence type="ECO:0000256" key="7">
    <source>
        <dbReference type="PROSITE-ProRule" id="PRU00176"/>
    </source>
</evidence>
<dbReference type="GO" id="GO:0006417">
    <property type="term" value="P:regulation of translation"/>
    <property type="evidence" value="ECO:0007669"/>
    <property type="project" value="UniProtKB-KW"/>
</dbReference>
<dbReference type="CDD" id="cd22400">
    <property type="entry name" value="KH-I_IGF2BP_rpt1"/>
    <property type="match status" value="1"/>
</dbReference>
<name>A0A6H5IF60_9HYME</name>
<dbReference type="InterPro" id="IPR004087">
    <property type="entry name" value="KH_dom"/>
</dbReference>
<evidence type="ECO:0000256" key="3">
    <source>
        <dbReference type="ARBA" id="ARBA00022737"/>
    </source>
</evidence>
<feature type="compositionally biased region" description="Basic residues" evidence="8">
    <location>
        <begin position="81"/>
        <end position="90"/>
    </location>
</feature>
<dbReference type="GO" id="GO:0003723">
    <property type="term" value="F:RNA binding"/>
    <property type="evidence" value="ECO:0007669"/>
    <property type="project" value="UniProtKB-UniRule"/>
</dbReference>
<sequence>MVLARLQRQQQFKLESRRFAEPTSRCIGAAAHRDARRTVDDRPTAARHRLDRNRLVALAGDITVATTTTTTTTTTAAPKAPRSRRKRKLALKTTKLEELQPAAGPGAPPPHLKAKQQQQKEDSNMAATSTGSTTAGSTSTSQASSAVTPPIGGSVVAMSKLYVGNLPAECNEPALRQLFQDHGLACTTILVKRGGYAFVDCCDQSTADRAIDKLNGKVNSPPRIPSVTYQLGACRFFGLLKLLRMHGGADNAPPKLLLELPLSKLIRTRATHLVLYSSNCPALDENQSDRYYNSLMIYKQILYFLMRSNKDFSYYIRRAFTFMARVHECCKTVCVCTCLYSNGVNKLAREKRERREKARSRERKRRNDRRFAFGRVRSWIRSDSSFSSKPSVNIGCLRAYFEPALRLLMPRNGHVPYWREQAYECGKIARRDLSRAGISLLWRSYACERPTRATKKFANTGSECAVDLWPTTRVSRTVLMYTAACQFSDLQRSHRSYRRKIPRCRFRGKTICPFKNISSYVADRSVARVRRPAYTHRRQLLSNSCACIANAVQSHSAPRLHADVSPVCACARVCLCLLLAICALATTWTSTSATMIVIGISRCCEHRESSRKKRIIVSISRRDLSCITYASLIVQVVRVRHGGSGTKIQVANLPAHVRLEDVEQLLSTYGQIQSFEKAQSRDTSTQAFLVSYESSEQAQQAAGQLNGYEYEGSPLKVEMSTAESRRRGRGQRGGVAFSGLPGTGRQTDFPLRILVQSDMVGAIIGRQGSTIRQITQMTRARVDVHRKDNVGSLEKAITIYGNPENCTNACRKILEVMHHEASNTNKGEITLKILAHNNLIGRIIGKGGNTIKRIMQDTDTKITVSSINDINSFNLERIITVKGSIENMSRAESLISNKLRQSYENDLQAMAPQSMMFPGLHPMAMMSTASMGYSSRGPNIYSAGPTPYPYQGTLPAQQGVPTSDAQETTYLYIPNSSVGAIIGTKGSHIRNIIRFSGASVKIAPLEIDKPNDQTSDRKVTIVGSPESQWKAQYLIFEKMREEGFISGSEDVRLTVEILVPSSQVGRIIGKGGQNVRELQRVTGSVIKLSEQQSTPPSADEETTVHIIGPFFSVQSAQRRIRQMVLAPGGAPGSVTGIPGLAGTVMPGTRAGRGSSQDGGVRSRRDDSATSQPGGCATPQQQQSSNSSTTSQPSAQPQAQPSQ</sequence>
<feature type="compositionally biased region" description="Low complexity" evidence="8">
    <location>
        <begin position="69"/>
        <end position="80"/>
    </location>
</feature>
<dbReference type="GO" id="GO:0051028">
    <property type="term" value="P:mRNA transport"/>
    <property type="evidence" value="ECO:0007669"/>
    <property type="project" value="UniProtKB-KW"/>
</dbReference>
<accession>A0A6H5IF60</accession>
<keyword evidence="11" id="KW-1185">Reference proteome</keyword>
<feature type="domain" description="RRM" evidence="9">
    <location>
        <begin position="159"/>
        <end position="217"/>
    </location>
</feature>
<dbReference type="SMART" id="SM00360">
    <property type="entry name" value="RRM"/>
    <property type="match status" value="2"/>
</dbReference>